<gene>
    <name evidence="2" type="ORF">X474_15885</name>
</gene>
<dbReference type="NCBIfam" id="NF038265">
    <property type="entry name" value="phos_prot_SiaC"/>
    <property type="match status" value="1"/>
</dbReference>
<reference evidence="2 3" key="1">
    <citation type="submission" date="2013-11" db="EMBL/GenBank/DDBJ databases">
        <title>Metagenomic analysis of a methanogenic consortium involved in long chain n-alkane degradation.</title>
        <authorList>
            <person name="Davidova I.A."/>
            <person name="Callaghan A.V."/>
            <person name="Wawrik B."/>
            <person name="Pruitt S."/>
            <person name="Marks C."/>
            <person name="Duncan K.E."/>
            <person name="Suflita J.M."/>
        </authorList>
    </citation>
    <scope>NUCLEOTIDE SEQUENCE [LARGE SCALE GENOMIC DNA]</scope>
    <source>
        <strain evidence="2 3">SPR</strain>
    </source>
</reference>
<dbReference type="OrthoDB" id="5297629at2"/>
<protein>
    <recommendedName>
        <fullName evidence="1">SiaC family regulatory phosphoprotein domain-containing protein</fullName>
    </recommendedName>
</protein>
<dbReference type="STRING" id="1429043.X474_15885"/>
<dbReference type="AlphaFoldDB" id="A0A0D2J4M0"/>
<dbReference type="Pfam" id="PF09345">
    <property type="entry name" value="SiaC"/>
    <property type="match status" value="1"/>
</dbReference>
<dbReference type="InterPro" id="IPR018530">
    <property type="entry name" value="SiaC"/>
</dbReference>
<evidence type="ECO:0000259" key="1">
    <source>
        <dbReference type="Pfam" id="PF09345"/>
    </source>
</evidence>
<accession>A0A0D2J4M0</accession>
<keyword evidence="3" id="KW-1185">Reference proteome</keyword>
<name>A0A0D2J4M0_9BACT</name>
<dbReference type="RefSeq" id="WP_044349844.1">
    <property type="nucleotide sequence ID" value="NZ_AZAC01000019.1"/>
</dbReference>
<organism evidence="2 3">
    <name type="scientific">Dethiosulfatarculus sandiegensis</name>
    <dbReference type="NCBI Taxonomy" id="1429043"/>
    <lineage>
        <taxon>Bacteria</taxon>
        <taxon>Pseudomonadati</taxon>
        <taxon>Thermodesulfobacteriota</taxon>
        <taxon>Desulfarculia</taxon>
        <taxon>Desulfarculales</taxon>
        <taxon>Desulfarculaceae</taxon>
        <taxon>Dethiosulfatarculus</taxon>
    </lineage>
</organism>
<dbReference type="Proteomes" id="UP000032233">
    <property type="component" value="Unassembled WGS sequence"/>
</dbReference>
<proteinExistence type="predicted"/>
<comment type="caution">
    <text evidence="2">The sequence shown here is derived from an EMBL/GenBank/DDBJ whole genome shotgun (WGS) entry which is preliminary data.</text>
</comment>
<evidence type="ECO:0000313" key="3">
    <source>
        <dbReference type="Proteomes" id="UP000032233"/>
    </source>
</evidence>
<dbReference type="InParanoid" id="A0A0D2J4M0"/>
<sequence>MNSLIIEKTSSTPSVEFDPQSGPLKISGESYPENTLDFFKPIIEWISAYVKEVKTITLDLYLIYMNTSSVKCMLELLDVLEEAHGNGHDITLNWFYDEDNDRALDTAEEFEEDYTMPFNIIAQQKRE</sequence>
<dbReference type="EMBL" id="AZAC01000019">
    <property type="protein sequence ID" value="KIX13044.1"/>
    <property type="molecule type" value="Genomic_DNA"/>
</dbReference>
<feature type="domain" description="SiaC family regulatory phosphoprotein" evidence="1">
    <location>
        <begin position="6"/>
        <end position="122"/>
    </location>
</feature>
<evidence type="ECO:0000313" key="2">
    <source>
        <dbReference type="EMBL" id="KIX13044.1"/>
    </source>
</evidence>